<sequence length="419" mass="47269">MYALVDANSFYCSAEQVFRPDWRGEPVVVLSNNDGCVVAANRQAKEAGIEKFKPFFQVKALCEQKGVIALSSNYELYADLSSKMMQVIGRFAPEQHIYSIDESFLSFERCYPAIPCLKTHGMKLRRAVWRECRLPVCVGFGPTLTLAKIANHAAKKILGYNGVCVLDSEQERRTILSKLSAGDVWGIGKKIQARLKFMGINTALELADYPPALARKEFNVEVERTIRELNGQSCKAWDQSRADKKQIYSTRSAGKRITDLESLRQALAKHANIASSKARQQKSLCKVMLCFANSSPFDEKAVTRRAVHRFAYPTSDVTQITKAATLLAEKLFCEDIRFYKIGVGLLDLTDGKHEQSDLFNPMPNDPKLMTVYDSLNQRYGYDTLFLGAQGIAQKWGMRREMLTPHYTTKWQDLPVIKCG</sequence>
<dbReference type="InterPro" id="IPR025188">
    <property type="entry name" value="DUF4113"/>
</dbReference>
<evidence type="ECO:0000256" key="1">
    <source>
        <dbReference type="ARBA" id="ARBA00010945"/>
    </source>
</evidence>
<dbReference type="Pfam" id="PF13438">
    <property type="entry name" value="DUF4113"/>
    <property type="match status" value="1"/>
</dbReference>
<keyword evidence="2" id="KW-0227">DNA damage</keyword>
<dbReference type="Pfam" id="PF00817">
    <property type="entry name" value="IMS"/>
    <property type="match status" value="1"/>
</dbReference>
<dbReference type="PANTHER" id="PTHR11076:SF34">
    <property type="entry name" value="PROTEIN UMUC"/>
    <property type="match status" value="1"/>
</dbReference>
<dbReference type="GO" id="GO:0006281">
    <property type="term" value="P:DNA repair"/>
    <property type="evidence" value="ECO:0007669"/>
    <property type="project" value="UniProtKB-KW"/>
</dbReference>
<evidence type="ECO:0000313" key="7">
    <source>
        <dbReference type="EMBL" id="TKF24596.1"/>
    </source>
</evidence>
<gene>
    <name evidence="7" type="ORF">FCV50_23035</name>
</gene>
<reference evidence="7 8" key="1">
    <citation type="submission" date="2019-04" db="EMBL/GenBank/DDBJ databases">
        <title>A reverse ecology approach based on a biological definition of microbial populations.</title>
        <authorList>
            <person name="Arevalo P."/>
            <person name="Vaninsberghe D."/>
            <person name="Elsherbini J."/>
            <person name="Gore J."/>
            <person name="Polz M."/>
        </authorList>
    </citation>
    <scope>NUCLEOTIDE SEQUENCE [LARGE SCALE GENOMIC DNA]</scope>
    <source>
        <strain evidence="7 8">10N.261.46.F4</strain>
    </source>
</reference>
<evidence type="ECO:0000256" key="3">
    <source>
        <dbReference type="ARBA" id="ARBA00023199"/>
    </source>
</evidence>
<dbReference type="GO" id="GO:0003887">
    <property type="term" value="F:DNA-directed DNA polymerase activity"/>
    <property type="evidence" value="ECO:0007669"/>
    <property type="project" value="TreeGrafter"/>
</dbReference>
<dbReference type="Gene3D" id="3.30.70.270">
    <property type="match status" value="1"/>
</dbReference>
<evidence type="ECO:0000256" key="4">
    <source>
        <dbReference type="ARBA" id="ARBA00023204"/>
    </source>
</evidence>
<comment type="similarity">
    <text evidence="1">Belongs to the DNA polymerase type-Y family.</text>
</comment>
<protein>
    <submittedName>
        <fullName evidence="7">Y-family DNA polymerase</fullName>
    </submittedName>
</protein>
<dbReference type="CDD" id="cd01700">
    <property type="entry name" value="PolY_Pol_V_umuC"/>
    <property type="match status" value="1"/>
</dbReference>
<dbReference type="GO" id="GO:0005829">
    <property type="term" value="C:cytosol"/>
    <property type="evidence" value="ECO:0007669"/>
    <property type="project" value="TreeGrafter"/>
</dbReference>
<dbReference type="RefSeq" id="WP_136981521.1">
    <property type="nucleotide sequence ID" value="NZ_SYUV01000133.1"/>
</dbReference>
<dbReference type="PROSITE" id="PS50173">
    <property type="entry name" value="UMUC"/>
    <property type="match status" value="1"/>
</dbReference>
<keyword evidence="4" id="KW-0234">DNA repair</keyword>
<evidence type="ECO:0000259" key="6">
    <source>
        <dbReference type="PROSITE" id="PS50173"/>
    </source>
</evidence>
<evidence type="ECO:0000313" key="8">
    <source>
        <dbReference type="Proteomes" id="UP000307574"/>
    </source>
</evidence>
<accession>A0A4U1YVR8</accession>
<dbReference type="AlphaFoldDB" id="A0A4U1YVR8"/>
<dbReference type="InterPro" id="IPR017961">
    <property type="entry name" value="DNA_pol_Y-fam_little_finger"/>
</dbReference>
<dbReference type="PANTHER" id="PTHR11076">
    <property type="entry name" value="DNA REPAIR POLYMERASE UMUC / TRANSFERASE FAMILY MEMBER"/>
    <property type="match status" value="1"/>
</dbReference>
<dbReference type="GO" id="GO:0003684">
    <property type="term" value="F:damaged DNA binding"/>
    <property type="evidence" value="ECO:0007669"/>
    <property type="project" value="InterPro"/>
</dbReference>
<dbReference type="Gene3D" id="1.10.150.20">
    <property type="entry name" value="5' to 3' exonuclease, C-terminal subdomain"/>
    <property type="match status" value="1"/>
</dbReference>
<dbReference type="Pfam" id="PF11799">
    <property type="entry name" value="IMS_C"/>
    <property type="match status" value="1"/>
</dbReference>
<comment type="caution">
    <text evidence="7">The sequence shown here is derived from an EMBL/GenBank/DDBJ whole genome shotgun (WGS) entry which is preliminary data.</text>
</comment>
<dbReference type="InterPro" id="IPR043128">
    <property type="entry name" value="Rev_trsase/Diguanyl_cyclase"/>
</dbReference>
<dbReference type="SUPFAM" id="SSF56672">
    <property type="entry name" value="DNA/RNA polymerases"/>
    <property type="match status" value="1"/>
</dbReference>
<keyword evidence="3" id="KW-0741">SOS mutagenesis</keyword>
<dbReference type="Gene3D" id="3.40.1170.60">
    <property type="match status" value="1"/>
</dbReference>
<dbReference type="InterPro" id="IPR043502">
    <property type="entry name" value="DNA/RNA_pol_sf"/>
</dbReference>
<dbReference type="InterPro" id="IPR050116">
    <property type="entry name" value="DNA_polymerase-Y"/>
</dbReference>
<dbReference type="Proteomes" id="UP000307574">
    <property type="component" value="Unassembled WGS sequence"/>
</dbReference>
<feature type="domain" description="UmuC" evidence="6">
    <location>
        <begin position="2"/>
        <end position="188"/>
    </location>
</feature>
<proteinExistence type="inferred from homology"/>
<evidence type="ECO:0000256" key="5">
    <source>
        <dbReference type="ARBA" id="ARBA00023236"/>
    </source>
</evidence>
<dbReference type="GO" id="GO:0042276">
    <property type="term" value="P:error-prone translesion synthesis"/>
    <property type="evidence" value="ECO:0007669"/>
    <property type="project" value="TreeGrafter"/>
</dbReference>
<dbReference type="InterPro" id="IPR001126">
    <property type="entry name" value="UmuC"/>
</dbReference>
<evidence type="ECO:0000256" key="2">
    <source>
        <dbReference type="ARBA" id="ARBA00022763"/>
    </source>
</evidence>
<dbReference type="GO" id="GO:0009432">
    <property type="term" value="P:SOS response"/>
    <property type="evidence" value="ECO:0007669"/>
    <property type="project" value="UniProtKB-KW"/>
</dbReference>
<keyword evidence="5" id="KW-0742">SOS response</keyword>
<organism evidence="7 8">
    <name type="scientific">Vibrio kanaloae</name>
    <dbReference type="NCBI Taxonomy" id="170673"/>
    <lineage>
        <taxon>Bacteria</taxon>
        <taxon>Pseudomonadati</taxon>
        <taxon>Pseudomonadota</taxon>
        <taxon>Gammaproteobacteria</taxon>
        <taxon>Vibrionales</taxon>
        <taxon>Vibrionaceae</taxon>
        <taxon>Vibrio</taxon>
    </lineage>
</organism>
<name>A0A4U1YVR8_9VIBR</name>
<dbReference type="EMBL" id="SYUV01000133">
    <property type="protein sequence ID" value="TKF24596.1"/>
    <property type="molecule type" value="Genomic_DNA"/>
</dbReference>